<keyword evidence="5" id="KW-0813">Transport</keyword>
<organism evidence="7 8">
    <name type="scientific">Dongia sedimenti</name>
    <dbReference type="NCBI Taxonomy" id="3064282"/>
    <lineage>
        <taxon>Bacteria</taxon>
        <taxon>Pseudomonadati</taxon>
        <taxon>Pseudomonadota</taxon>
        <taxon>Alphaproteobacteria</taxon>
        <taxon>Rhodospirillales</taxon>
        <taxon>Dongiaceae</taxon>
        <taxon>Dongia</taxon>
    </lineage>
</organism>
<dbReference type="PROSITE" id="PS50928">
    <property type="entry name" value="ABC_TM1"/>
    <property type="match status" value="2"/>
</dbReference>
<dbReference type="EMBL" id="JAUYVI010000003">
    <property type="protein sequence ID" value="MDQ7247823.1"/>
    <property type="molecule type" value="Genomic_DNA"/>
</dbReference>
<feature type="transmembrane region" description="Helical" evidence="5">
    <location>
        <begin position="536"/>
        <end position="565"/>
    </location>
</feature>
<dbReference type="CDD" id="cd06261">
    <property type="entry name" value="TM_PBP2"/>
    <property type="match status" value="2"/>
</dbReference>
<evidence type="ECO:0000256" key="5">
    <source>
        <dbReference type="RuleBase" id="RU363032"/>
    </source>
</evidence>
<dbReference type="NCBIfam" id="TIGR03262">
    <property type="entry name" value="PhnU2"/>
    <property type="match status" value="1"/>
</dbReference>
<dbReference type="Pfam" id="PF00528">
    <property type="entry name" value="BPD_transp_1"/>
    <property type="match status" value="2"/>
</dbReference>
<feature type="transmembrane region" description="Helical" evidence="5">
    <location>
        <begin position="206"/>
        <end position="230"/>
    </location>
</feature>
<evidence type="ECO:0000256" key="3">
    <source>
        <dbReference type="ARBA" id="ARBA00022989"/>
    </source>
</evidence>
<feature type="transmembrane region" description="Helical" evidence="5">
    <location>
        <begin position="311"/>
        <end position="338"/>
    </location>
</feature>
<keyword evidence="8" id="KW-1185">Reference proteome</keyword>
<dbReference type="InterPro" id="IPR017664">
    <property type="entry name" value="AminoethylPonate_ABC_perm-1"/>
</dbReference>
<evidence type="ECO:0000256" key="1">
    <source>
        <dbReference type="ARBA" id="ARBA00004651"/>
    </source>
</evidence>
<feature type="transmembrane region" description="Helical" evidence="5">
    <location>
        <begin position="489"/>
        <end position="516"/>
    </location>
</feature>
<accession>A0ABU0YM55</accession>
<comment type="subcellular location">
    <subcellularLocation>
        <location evidence="1 5">Cell membrane</location>
        <topology evidence="1 5">Multi-pass membrane protein</topology>
    </subcellularLocation>
</comment>
<dbReference type="PANTHER" id="PTHR43496">
    <property type="entry name" value="PROTEIN LPLB"/>
    <property type="match status" value="1"/>
</dbReference>
<reference evidence="8" key="1">
    <citation type="submission" date="2023-08" db="EMBL/GenBank/DDBJ databases">
        <title>Rhodospirillaceae gen. nov., a novel taxon isolated from the Yangtze River Yuezi River estuary sludge.</title>
        <authorList>
            <person name="Ruan L."/>
        </authorList>
    </citation>
    <scope>NUCLEOTIDE SEQUENCE [LARGE SCALE GENOMIC DNA]</scope>
    <source>
        <strain evidence="8">R-7</strain>
    </source>
</reference>
<gene>
    <name evidence="7" type="ORF">Q8A70_09105</name>
</gene>
<evidence type="ECO:0000259" key="6">
    <source>
        <dbReference type="PROSITE" id="PS50928"/>
    </source>
</evidence>
<dbReference type="InterPro" id="IPR035906">
    <property type="entry name" value="MetI-like_sf"/>
</dbReference>
<comment type="caution">
    <text evidence="7">The sequence shown here is derived from an EMBL/GenBank/DDBJ whole genome shotgun (WGS) entry which is preliminary data.</text>
</comment>
<dbReference type="Proteomes" id="UP001230156">
    <property type="component" value="Unassembled WGS sequence"/>
</dbReference>
<dbReference type="Gene3D" id="1.10.3720.10">
    <property type="entry name" value="MetI-like"/>
    <property type="match status" value="2"/>
</dbReference>
<feature type="transmembrane region" description="Helical" evidence="5">
    <location>
        <begin position="399"/>
        <end position="420"/>
    </location>
</feature>
<sequence length="576" mass="62695">MADTFAFDLAPPQAKEPAKIRPIVSREEWGMRAGLGLLALYLAVTIAIPLFMLLRKSVEDADGSFIGLANFHRYFADPALSLSFQNSFFISILGTAITLWLAFWYAYAITRSCMPARGLFKALALIPLLAPSLLPGLALVYLFGNQGIFKSVLMGQSIYGPIGIITGEVFFAFPHAVMIITTALAMADQRLYEAADALRAGPVRTFFTVTLPGCRYGVMSAGFVIFTLIFTDFGVPKVIGGSYDVLATDIYQQVIGQFNFQMGAVIGLLLLAPTVLSFAADRITTRRQQSMVSARAVPLEPKPRRAVDRACFAFCLVIAVFLLGVMGMAAFGSVVKFWPYNLSLTLMHYDFGKLGTDGWNPFWNSLKLSAFTAVFGTAIVFAGAYLVEKIRGFGIARSAVHLLAMLPLATPGLVLGLSYIFFFNSPDNPLNFLYATLTILVICTITHFYTVCHLTAVTALKQLDAEFEAVSASLKVPVWRTFLRVTVPVCLPAILDIAIYYFVNAMTTVSAVIFIYTGSTKLMAINALNTDDAGNSAAACAMGMTIVVTCALVRGLHALAGRTFLARHQAWRRRSA</sequence>
<name>A0ABU0YM55_9PROT</name>
<feature type="domain" description="ABC transmembrane type-1" evidence="6">
    <location>
        <begin position="84"/>
        <end position="281"/>
    </location>
</feature>
<feature type="transmembrane region" description="Helical" evidence="5">
    <location>
        <begin position="260"/>
        <end position="280"/>
    </location>
</feature>
<feature type="transmembrane region" description="Helical" evidence="5">
    <location>
        <begin position="119"/>
        <end position="142"/>
    </location>
</feature>
<dbReference type="SUPFAM" id="SSF161098">
    <property type="entry name" value="MetI-like"/>
    <property type="match status" value="2"/>
</dbReference>
<feature type="transmembrane region" description="Helical" evidence="5">
    <location>
        <begin position="432"/>
        <end position="452"/>
    </location>
</feature>
<keyword evidence="4 5" id="KW-0472">Membrane</keyword>
<feature type="transmembrane region" description="Helical" evidence="5">
    <location>
        <begin position="162"/>
        <end position="185"/>
    </location>
</feature>
<proteinExistence type="inferred from homology"/>
<evidence type="ECO:0000313" key="7">
    <source>
        <dbReference type="EMBL" id="MDQ7247823.1"/>
    </source>
</evidence>
<evidence type="ECO:0000313" key="8">
    <source>
        <dbReference type="Proteomes" id="UP001230156"/>
    </source>
</evidence>
<evidence type="ECO:0000256" key="4">
    <source>
        <dbReference type="ARBA" id="ARBA00023136"/>
    </source>
</evidence>
<protein>
    <submittedName>
        <fullName evidence="7">2-aminoethylphosphonate ABC transporter permease subunit</fullName>
    </submittedName>
</protein>
<keyword evidence="3 5" id="KW-1133">Transmembrane helix</keyword>
<dbReference type="PANTHER" id="PTHR43496:SF1">
    <property type="entry name" value="POLYGALACTURONAN_RHAMNOGALACTURONAN TRANSPORT SYSTEM PERMEASE PROTEIN YTEP"/>
    <property type="match status" value="1"/>
</dbReference>
<feature type="transmembrane region" description="Helical" evidence="5">
    <location>
        <begin position="35"/>
        <end position="54"/>
    </location>
</feature>
<feature type="domain" description="ABC transmembrane type-1" evidence="6">
    <location>
        <begin position="362"/>
        <end position="557"/>
    </location>
</feature>
<keyword evidence="2 5" id="KW-0812">Transmembrane</keyword>
<evidence type="ECO:0000256" key="2">
    <source>
        <dbReference type="ARBA" id="ARBA00022692"/>
    </source>
</evidence>
<comment type="similarity">
    <text evidence="5">Belongs to the binding-protein-dependent transport system permease family.</text>
</comment>
<dbReference type="InterPro" id="IPR000515">
    <property type="entry name" value="MetI-like"/>
</dbReference>
<feature type="transmembrane region" description="Helical" evidence="5">
    <location>
        <begin position="368"/>
        <end position="387"/>
    </location>
</feature>
<feature type="transmembrane region" description="Helical" evidence="5">
    <location>
        <begin position="88"/>
        <end position="107"/>
    </location>
</feature>
<dbReference type="RefSeq" id="WP_379955260.1">
    <property type="nucleotide sequence ID" value="NZ_JAUYVI010000003.1"/>
</dbReference>